<dbReference type="Ensembl" id="ENSSMRT00000007606.1">
    <property type="protein sequence ID" value="ENSSMRP00000006485.1"/>
    <property type="gene ID" value="ENSSMRG00000005250.1"/>
</dbReference>
<dbReference type="GO" id="GO:0140359">
    <property type="term" value="F:ABC-type transporter activity"/>
    <property type="evidence" value="ECO:0007669"/>
    <property type="project" value="InterPro"/>
</dbReference>
<dbReference type="GO" id="GO:0016887">
    <property type="term" value="F:ATP hydrolysis activity"/>
    <property type="evidence" value="ECO:0007669"/>
    <property type="project" value="InterPro"/>
</dbReference>
<dbReference type="GeneTree" id="ENSGT00940000158172"/>
<dbReference type="GO" id="GO:0005524">
    <property type="term" value="F:ATP binding"/>
    <property type="evidence" value="ECO:0007669"/>
    <property type="project" value="InterPro"/>
</dbReference>
<dbReference type="Pfam" id="PF00005">
    <property type="entry name" value="ABC_tran"/>
    <property type="match status" value="1"/>
</dbReference>
<dbReference type="InterPro" id="IPR027417">
    <property type="entry name" value="P-loop_NTPase"/>
</dbReference>
<dbReference type="InterPro" id="IPR003439">
    <property type="entry name" value="ABC_transporter-like_ATP-bd"/>
</dbReference>
<reference evidence="2" key="2">
    <citation type="submission" date="2025-09" db="UniProtKB">
        <authorList>
            <consortium name="Ensembl"/>
        </authorList>
    </citation>
    <scope>IDENTIFICATION</scope>
</reference>
<reference evidence="2" key="1">
    <citation type="submission" date="2025-08" db="UniProtKB">
        <authorList>
            <consortium name="Ensembl"/>
        </authorList>
    </citation>
    <scope>IDENTIFICATION</scope>
</reference>
<protein>
    <recommendedName>
        <fullName evidence="1">ABC transporter domain-containing protein</fullName>
    </recommendedName>
</protein>
<evidence type="ECO:0000313" key="2">
    <source>
        <dbReference type="Ensembl" id="ENSSMRP00000006485.1"/>
    </source>
</evidence>
<feature type="domain" description="ABC transporter" evidence="1">
    <location>
        <begin position="3"/>
        <end position="88"/>
    </location>
</feature>
<dbReference type="GO" id="GO:0016020">
    <property type="term" value="C:membrane"/>
    <property type="evidence" value="ECO:0007669"/>
    <property type="project" value="InterPro"/>
</dbReference>
<dbReference type="AlphaFoldDB" id="A0A8D0BDH6"/>
<dbReference type="PANTHER" id="PTHR19229:SF274">
    <property type="entry name" value="ABC-TYPE ORGANIC ANION TRANSPORTER ABCA8"/>
    <property type="match status" value="1"/>
</dbReference>
<organism evidence="2 3">
    <name type="scientific">Salvator merianae</name>
    <name type="common">Argentine black and white tegu</name>
    <name type="synonym">Tupinambis merianae</name>
    <dbReference type="NCBI Taxonomy" id="96440"/>
    <lineage>
        <taxon>Eukaryota</taxon>
        <taxon>Metazoa</taxon>
        <taxon>Chordata</taxon>
        <taxon>Craniata</taxon>
        <taxon>Vertebrata</taxon>
        <taxon>Euteleostomi</taxon>
        <taxon>Lepidosauria</taxon>
        <taxon>Squamata</taxon>
        <taxon>Bifurcata</taxon>
        <taxon>Unidentata</taxon>
        <taxon>Episquamata</taxon>
        <taxon>Laterata</taxon>
        <taxon>Teiioidea</taxon>
        <taxon>Teiidae</taxon>
        <taxon>Salvator</taxon>
    </lineage>
</organism>
<accession>A0A8D0BDH6</accession>
<dbReference type="GO" id="GO:0005319">
    <property type="term" value="F:lipid transporter activity"/>
    <property type="evidence" value="ECO:0007669"/>
    <property type="project" value="TreeGrafter"/>
</dbReference>
<proteinExistence type="predicted"/>
<dbReference type="Gene3D" id="3.40.50.300">
    <property type="entry name" value="P-loop containing nucleotide triphosphate hydrolases"/>
    <property type="match status" value="1"/>
</dbReference>
<dbReference type="OMA" id="CHKEIDQ"/>
<dbReference type="SUPFAM" id="SSF52540">
    <property type="entry name" value="P-loop containing nucleoside triphosphate hydrolases"/>
    <property type="match status" value="1"/>
</dbReference>
<name>A0A8D0BDH6_SALMN</name>
<evidence type="ECO:0000259" key="1">
    <source>
        <dbReference type="Pfam" id="PF00005"/>
    </source>
</evidence>
<dbReference type="Proteomes" id="UP000694421">
    <property type="component" value="Unplaced"/>
</dbReference>
<sequence length="170" mass="18822">MLHVRKIIGVCQQLDTYFDVLTVEENLSIIASIKGIPPNDCMQEVSNQIVNLFSASAENLSGGQKRKLSVGLAVLGDPKVLLLDEPTAGMDPCSRHTVWNFLKNRKASGVIVFSTHFMDEADVMADRKAVISQGLLKCLGSSLFLKTKWGIGYRLRYFKLTPFELSLSCL</sequence>
<evidence type="ECO:0000313" key="3">
    <source>
        <dbReference type="Proteomes" id="UP000694421"/>
    </source>
</evidence>
<keyword evidence="3" id="KW-1185">Reference proteome</keyword>
<dbReference type="PANTHER" id="PTHR19229">
    <property type="entry name" value="ATP-BINDING CASSETTE TRANSPORTER SUBFAMILY A ABCA"/>
    <property type="match status" value="1"/>
</dbReference>
<dbReference type="InterPro" id="IPR026082">
    <property type="entry name" value="ABCA"/>
</dbReference>